<accession>A0A6G4X2T7</accession>
<evidence type="ECO:0000256" key="1">
    <source>
        <dbReference type="SAM" id="MobiDB-lite"/>
    </source>
</evidence>
<feature type="compositionally biased region" description="Gly residues" evidence="1">
    <location>
        <begin position="374"/>
        <end position="393"/>
    </location>
</feature>
<comment type="caution">
    <text evidence="4">The sequence shown here is derived from an EMBL/GenBank/DDBJ whole genome shotgun (WGS) entry which is preliminary data.</text>
</comment>
<evidence type="ECO:0000259" key="3">
    <source>
        <dbReference type="Pfam" id="PF11887"/>
    </source>
</evidence>
<feature type="compositionally biased region" description="Low complexity" evidence="1">
    <location>
        <begin position="405"/>
        <end position="423"/>
    </location>
</feature>
<proteinExistence type="predicted"/>
<dbReference type="Proteomes" id="UP000477722">
    <property type="component" value="Unassembled WGS sequence"/>
</dbReference>
<dbReference type="Pfam" id="PF11887">
    <property type="entry name" value="Mce4_CUP1"/>
    <property type="match status" value="1"/>
</dbReference>
<gene>
    <name evidence="4" type="ORF">G5C65_23125</name>
</gene>
<dbReference type="InterPro" id="IPR052336">
    <property type="entry name" value="MlaD_Phospholipid_Transporter"/>
</dbReference>
<evidence type="ECO:0000313" key="5">
    <source>
        <dbReference type="Proteomes" id="UP000477722"/>
    </source>
</evidence>
<dbReference type="PANTHER" id="PTHR33371">
    <property type="entry name" value="INTERMEMBRANE PHOSPHOLIPID TRANSPORT SYSTEM BINDING PROTEIN MLAD-RELATED"/>
    <property type="match status" value="1"/>
</dbReference>
<dbReference type="InterPro" id="IPR005693">
    <property type="entry name" value="Mce"/>
</dbReference>
<feature type="domain" description="Mce/MlaD" evidence="2">
    <location>
        <begin position="53"/>
        <end position="129"/>
    </location>
</feature>
<organism evidence="4 5">
    <name type="scientific">Streptomyces boncukensis</name>
    <dbReference type="NCBI Taxonomy" id="2711219"/>
    <lineage>
        <taxon>Bacteria</taxon>
        <taxon>Bacillati</taxon>
        <taxon>Actinomycetota</taxon>
        <taxon>Actinomycetes</taxon>
        <taxon>Kitasatosporales</taxon>
        <taxon>Streptomycetaceae</taxon>
        <taxon>Streptomyces</taxon>
    </lineage>
</organism>
<dbReference type="InterPro" id="IPR024516">
    <property type="entry name" value="Mce_C"/>
</dbReference>
<feature type="domain" description="Mammalian cell entry C-terminal" evidence="3">
    <location>
        <begin position="133"/>
        <end position="355"/>
    </location>
</feature>
<protein>
    <submittedName>
        <fullName evidence="4">MCE family protein</fullName>
    </submittedName>
</protein>
<dbReference type="InterPro" id="IPR003399">
    <property type="entry name" value="Mce/MlaD"/>
</dbReference>
<keyword evidence="5" id="KW-1185">Reference proteome</keyword>
<dbReference type="GO" id="GO:0051701">
    <property type="term" value="P:biological process involved in interaction with host"/>
    <property type="evidence" value="ECO:0007669"/>
    <property type="project" value="TreeGrafter"/>
</dbReference>
<name>A0A6G4X2T7_9ACTN</name>
<dbReference type="EMBL" id="JAAKZZ010000273">
    <property type="protein sequence ID" value="NGO71200.1"/>
    <property type="molecule type" value="Genomic_DNA"/>
</dbReference>
<sequence length="448" mass="47584">MSALSRTRTRTRPGARAVARRRRLAGVAYLLVPVLLAWLCLAVYNKEFTDRATVVVETGQAGNEMHERAEVKVRGVVVGEVTGVDSDGERARLTLALHPDQLDRVPSDVRAQLLPTSLFGQRYVALVPPPHPSPKPLARDSVIPQDRSRNAVELQDALDRLLPLLTAVQPQKLSATLTAVAQALRGRGAALGRSMVELDAYLGRLNPQLPTLTRDIERFAEASRTYAKAAPGIVEALHDATTTSATLAAKKADLSRLYASVTTGSRDLDGWLRQNRRNLIRLTATSRPTLELFRRYAPSFPCTLSTLADFVPAMDRALGKGTRRPGLQVGVRVVEPRGRYRPGRDAPAYGAGGGPRCYPVPWTGDGTPARPADGGSGTSGGASGRGAPRGGGPVASLHDGLGPANSPGENELLNELLAASGAAQPGALPDWSSVLGGPAFRGTEVKLK</sequence>
<evidence type="ECO:0000313" key="4">
    <source>
        <dbReference type="EMBL" id="NGO71200.1"/>
    </source>
</evidence>
<dbReference type="Pfam" id="PF02470">
    <property type="entry name" value="MlaD"/>
    <property type="match status" value="1"/>
</dbReference>
<dbReference type="PANTHER" id="PTHR33371:SF19">
    <property type="entry name" value="MCE-FAMILY PROTEIN MCE4A"/>
    <property type="match status" value="1"/>
</dbReference>
<dbReference type="GO" id="GO:0005576">
    <property type="term" value="C:extracellular region"/>
    <property type="evidence" value="ECO:0007669"/>
    <property type="project" value="TreeGrafter"/>
</dbReference>
<reference evidence="4 5" key="1">
    <citation type="submission" date="2020-02" db="EMBL/GenBank/DDBJ databases">
        <title>Whole-genome analyses of novel actinobacteria.</title>
        <authorList>
            <person name="Sahin N."/>
            <person name="Tatar D."/>
        </authorList>
    </citation>
    <scope>NUCLEOTIDE SEQUENCE [LARGE SCALE GENOMIC DNA]</scope>
    <source>
        <strain evidence="4 5">SB3404</strain>
    </source>
</reference>
<dbReference type="NCBIfam" id="TIGR00996">
    <property type="entry name" value="Mtu_fam_mce"/>
    <property type="match status" value="1"/>
</dbReference>
<dbReference type="AlphaFoldDB" id="A0A6G4X2T7"/>
<feature type="region of interest" description="Disordered" evidence="1">
    <location>
        <begin position="338"/>
        <end position="448"/>
    </location>
</feature>
<dbReference type="RefSeq" id="WP_165300841.1">
    <property type="nucleotide sequence ID" value="NZ_JAAKZZ010000273.1"/>
</dbReference>
<evidence type="ECO:0000259" key="2">
    <source>
        <dbReference type="Pfam" id="PF02470"/>
    </source>
</evidence>